<sequence length="495" mass="51334">MKSTTLFTAAIALFSSALASPVNSGSKSIRSTAGFQSVEALLESNNAFSDEVAVIGNVKLLIESSESILKDIDARLKRMGVDKHAIRHRSLNQYQPQPSGDNTGKLVPVAQTVEKIQKGIKGLTEIASKIECPQSLPMPDYTRCVAAQEDPLRQLREYYPDSMNWDSNDSHGPLSDPPNDNLDGPSHSPSHGSSSHGGPPNGCTVCSAGGCASAANTTAKALESIHSTTTSTSTIVIVASTTNPIASVCQSPASTHSCYSYPSFAGKCSTSSSVEDVGCMTSTSSSCTSVATVTVCPTNTVTSTLTTETTIATTNTVEFAVTNTIEVTSTISVASVMYPDTVTVCTASSSPSPSPDIVSILSDADGTSSETDNISSDNDSSSSDPDSTSSDTDSTASDTSNRTVWIPKTQSPYLYATTTPPVPAAPMPSSSSQSSSSQSSSSPSSSSPSSSPSSSSQSTPTLPWTVYQTGNATFPTSYRIHMGSQPSMSTSTVRR</sequence>
<proteinExistence type="predicted"/>
<gene>
    <name evidence="3" type="ORF">EG328_001012</name>
</gene>
<evidence type="ECO:0000256" key="1">
    <source>
        <dbReference type="SAM" id="MobiDB-lite"/>
    </source>
</evidence>
<evidence type="ECO:0008006" key="5">
    <source>
        <dbReference type="Google" id="ProtNLM"/>
    </source>
</evidence>
<dbReference type="AlphaFoldDB" id="A0A8H3UYW8"/>
<name>A0A8H3UYW8_VENIN</name>
<evidence type="ECO:0000313" key="4">
    <source>
        <dbReference type="Proteomes" id="UP000447873"/>
    </source>
</evidence>
<feature type="region of interest" description="Disordered" evidence="1">
    <location>
        <begin position="345"/>
        <end position="467"/>
    </location>
</feature>
<evidence type="ECO:0000313" key="3">
    <source>
        <dbReference type="EMBL" id="KAE9979289.1"/>
    </source>
</evidence>
<feature type="region of interest" description="Disordered" evidence="1">
    <location>
        <begin position="161"/>
        <end position="199"/>
    </location>
</feature>
<organism evidence="3 4">
    <name type="scientific">Venturia inaequalis</name>
    <name type="common">Apple scab fungus</name>
    <dbReference type="NCBI Taxonomy" id="5025"/>
    <lineage>
        <taxon>Eukaryota</taxon>
        <taxon>Fungi</taxon>
        <taxon>Dikarya</taxon>
        <taxon>Ascomycota</taxon>
        <taxon>Pezizomycotina</taxon>
        <taxon>Dothideomycetes</taxon>
        <taxon>Pleosporomycetidae</taxon>
        <taxon>Venturiales</taxon>
        <taxon>Venturiaceae</taxon>
        <taxon>Venturia</taxon>
    </lineage>
</organism>
<dbReference type="Proteomes" id="UP000447873">
    <property type="component" value="Unassembled WGS sequence"/>
</dbReference>
<feature type="signal peptide" evidence="2">
    <location>
        <begin position="1"/>
        <end position="19"/>
    </location>
</feature>
<feature type="compositionally biased region" description="Low complexity" evidence="1">
    <location>
        <begin position="428"/>
        <end position="458"/>
    </location>
</feature>
<feature type="chain" id="PRO_5034800739" description="Cell wall protein" evidence="2">
    <location>
        <begin position="20"/>
        <end position="495"/>
    </location>
</feature>
<feature type="compositionally biased region" description="Low complexity" evidence="1">
    <location>
        <begin position="184"/>
        <end position="198"/>
    </location>
</feature>
<keyword evidence="2" id="KW-0732">Signal</keyword>
<feature type="compositionally biased region" description="Low complexity" evidence="1">
    <location>
        <begin position="367"/>
        <end position="401"/>
    </location>
</feature>
<evidence type="ECO:0000256" key="2">
    <source>
        <dbReference type="SAM" id="SignalP"/>
    </source>
</evidence>
<protein>
    <recommendedName>
        <fullName evidence="5">Cell wall protein</fullName>
    </recommendedName>
</protein>
<comment type="caution">
    <text evidence="3">The sequence shown here is derived from an EMBL/GenBank/DDBJ whole genome shotgun (WGS) entry which is preliminary data.</text>
</comment>
<reference evidence="3 4" key="1">
    <citation type="submission" date="2018-12" db="EMBL/GenBank/DDBJ databases">
        <title>Venturia inaequalis Genome Resource.</title>
        <authorList>
            <person name="Lichtner F.J."/>
        </authorList>
    </citation>
    <scope>NUCLEOTIDE SEQUENCE [LARGE SCALE GENOMIC DNA]</scope>
    <source>
        <strain evidence="3 4">120213</strain>
    </source>
</reference>
<accession>A0A8H3UYW8</accession>
<dbReference type="EMBL" id="WNWS01000121">
    <property type="protein sequence ID" value="KAE9979289.1"/>
    <property type="molecule type" value="Genomic_DNA"/>
</dbReference>